<feature type="region of interest" description="Disordered" evidence="1">
    <location>
        <begin position="13"/>
        <end position="33"/>
    </location>
</feature>
<name>A0A8S5SFQ0_9CAUD</name>
<evidence type="ECO:0000313" key="2">
    <source>
        <dbReference type="EMBL" id="DAF49463.1"/>
    </source>
</evidence>
<accession>A0A8S5SFQ0</accession>
<organism evidence="2">
    <name type="scientific">Siphoviridae sp. ctI8Q15</name>
    <dbReference type="NCBI Taxonomy" id="2827832"/>
    <lineage>
        <taxon>Viruses</taxon>
        <taxon>Duplodnaviria</taxon>
        <taxon>Heunggongvirae</taxon>
        <taxon>Uroviricota</taxon>
        <taxon>Caudoviricetes</taxon>
    </lineage>
</organism>
<protein>
    <submittedName>
        <fullName evidence="2">Uncharacterized protein</fullName>
    </submittedName>
</protein>
<sequence length="88" mass="9959">MTIFPKLTLNHFATKITPPPPASTSKPHQNQAKSHKMGWVCSQKLTLSPHSDKLSHYLLWPLLVFELAPPLLSEKPAPHRYLLAITLR</sequence>
<feature type="compositionally biased region" description="Polar residues" evidence="1">
    <location>
        <begin position="23"/>
        <end position="32"/>
    </location>
</feature>
<dbReference type="EMBL" id="BK032582">
    <property type="protein sequence ID" value="DAF49463.1"/>
    <property type="molecule type" value="Genomic_DNA"/>
</dbReference>
<evidence type="ECO:0000256" key="1">
    <source>
        <dbReference type="SAM" id="MobiDB-lite"/>
    </source>
</evidence>
<proteinExistence type="predicted"/>
<reference evidence="2" key="1">
    <citation type="journal article" date="2021" name="Proc. Natl. Acad. Sci. U.S.A.">
        <title>A Catalog of Tens of Thousands of Viruses from Human Metagenomes Reveals Hidden Associations with Chronic Diseases.</title>
        <authorList>
            <person name="Tisza M.J."/>
            <person name="Buck C.B."/>
        </authorList>
    </citation>
    <scope>NUCLEOTIDE SEQUENCE</scope>
    <source>
        <strain evidence="2">CtI8Q15</strain>
    </source>
</reference>